<proteinExistence type="predicted"/>
<dbReference type="InterPro" id="IPR002110">
    <property type="entry name" value="Ankyrin_rpt"/>
</dbReference>
<evidence type="ECO:0000256" key="2">
    <source>
        <dbReference type="ARBA" id="ARBA00023043"/>
    </source>
</evidence>
<evidence type="ECO:0000256" key="1">
    <source>
        <dbReference type="ARBA" id="ARBA00022737"/>
    </source>
</evidence>
<dbReference type="PANTHER" id="PTHR24198:SF165">
    <property type="entry name" value="ANKYRIN REPEAT-CONTAINING PROTEIN-RELATED"/>
    <property type="match status" value="1"/>
</dbReference>
<protein>
    <submittedName>
        <fullName evidence="3">Ankyrin repeat PH and SEC7 domain containing secG</fullName>
    </submittedName>
</protein>
<dbReference type="Gene3D" id="1.25.40.20">
    <property type="entry name" value="Ankyrin repeat-containing domain"/>
    <property type="match status" value="1"/>
</dbReference>
<dbReference type="Pfam" id="PF13637">
    <property type="entry name" value="Ank_4"/>
    <property type="match status" value="1"/>
</dbReference>
<gene>
    <name evidence="3" type="ORF">FALBO_7187</name>
</gene>
<comment type="caution">
    <text evidence="3">The sequence shown here is derived from an EMBL/GenBank/DDBJ whole genome shotgun (WGS) entry which is preliminary data.</text>
</comment>
<dbReference type="InterPro" id="IPR036770">
    <property type="entry name" value="Ankyrin_rpt-contain_sf"/>
</dbReference>
<keyword evidence="2" id="KW-0040">ANK repeat</keyword>
<accession>A0A8H4LAA4</accession>
<dbReference type="SMART" id="SM00248">
    <property type="entry name" value="ANK"/>
    <property type="match status" value="4"/>
</dbReference>
<dbReference type="Proteomes" id="UP000554235">
    <property type="component" value="Unassembled WGS sequence"/>
</dbReference>
<organism evidence="3 4">
    <name type="scientific">Fusarium albosuccineum</name>
    <dbReference type="NCBI Taxonomy" id="1237068"/>
    <lineage>
        <taxon>Eukaryota</taxon>
        <taxon>Fungi</taxon>
        <taxon>Dikarya</taxon>
        <taxon>Ascomycota</taxon>
        <taxon>Pezizomycotina</taxon>
        <taxon>Sordariomycetes</taxon>
        <taxon>Hypocreomycetidae</taxon>
        <taxon>Hypocreales</taxon>
        <taxon>Nectriaceae</taxon>
        <taxon>Fusarium</taxon>
        <taxon>Fusarium decemcellulare species complex</taxon>
    </lineage>
</organism>
<dbReference type="AlphaFoldDB" id="A0A8H4LAA4"/>
<evidence type="ECO:0000313" key="3">
    <source>
        <dbReference type="EMBL" id="KAF4465955.1"/>
    </source>
</evidence>
<keyword evidence="4" id="KW-1185">Reference proteome</keyword>
<evidence type="ECO:0000313" key="4">
    <source>
        <dbReference type="Proteomes" id="UP000554235"/>
    </source>
</evidence>
<reference evidence="3 4" key="1">
    <citation type="submission" date="2020-01" db="EMBL/GenBank/DDBJ databases">
        <title>Identification and distribution of gene clusters putatively required for synthesis of sphingolipid metabolism inhibitors in phylogenetically diverse species of the filamentous fungus Fusarium.</title>
        <authorList>
            <person name="Kim H.-S."/>
            <person name="Busman M."/>
            <person name="Brown D.W."/>
            <person name="Divon H."/>
            <person name="Uhlig S."/>
            <person name="Proctor R.H."/>
        </authorList>
    </citation>
    <scope>NUCLEOTIDE SEQUENCE [LARGE SCALE GENOMIC DNA]</scope>
    <source>
        <strain evidence="3 4">NRRL 20459</strain>
    </source>
</reference>
<dbReference type="PANTHER" id="PTHR24198">
    <property type="entry name" value="ANKYRIN REPEAT AND PROTEIN KINASE DOMAIN-CONTAINING PROTEIN"/>
    <property type="match status" value="1"/>
</dbReference>
<name>A0A8H4LAA4_9HYPO</name>
<dbReference type="SUPFAM" id="SSF48403">
    <property type="entry name" value="Ankyrin repeat"/>
    <property type="match status" value="1"/>
</dbReference>
<dbReference type="EMBL" id="JAADYS010000953">
    <property type="protein sequence ID" value="KAF4465955.1"/>
    <property type="molecule type" value="Genomic_DNA"/>
</dbReference>
<keyword evidence="1" id="KW-0677">Repeat</keyword>
<sequence>MPFTPTSRTNAPESESLYDMDSDCFLFSVILNDLYKKPGSLPAITGQPEEKLRRWTSIERTISKRLTVLPLQNFSRNLVYDKNRAESEQTISLRPLQLAAVYGRIDLLAVLLKFSDVDELPEHSGLTALFLSLWFGRLDMADVLFRLGADPSCCCGVNALHAAAGRGLIKEISRIIDESHVEPDVEDTDGATPTVYALTLPSEQAIEVINLLRDKGARSDRTFGIYGWTYAKLARAMDREHLARYLEDDRASTIGPE</sequence>
<dbReference type="OrthoDB" id="341259at2759"/>